<feature type="compositionally biased region" description="Polar residues" evidence="1">
    <location>
        <begin position="48"/>
        <end position="57"/>
    </location>
</feature>
<accession>A0A0D0BCD3</accession>
<dbReference type="Proteomes" id="UP000054485">
    <property type="component" value="Unassembled WGS sequence"/>
</dbReference>
<dbReference type="OrthoDB" id="10475559at2759"/>
<dbReference type="AlphaFoldDB" id="A0A0D0BCD3"/>
<feature type="region of interest" description="Disordered" evidence="1">
    <location>
        <begin position="17"/>
        <end position="61"/>
    </location>
</feature>
<evidence type="ECO:0000313" key="2">
    <source>
        <dbReference type="EMBL" id="KIK43937.1"/>
    </source>
</evidence>
<feature type="compositionally biased region" description="Polar residues" evidence="1">
    <location>
        <begin position="30"/>
        <end position="40"/>
    </location>
</feature>
<sequence length="182" mass="20740">MPKMKCTQCNAVVERTEMPFHIRKQHDHNNISSTPTQPKRNVSRRQDSTTTEPTSAITRPERETFQKEIQDIVHAFTALPDHLRQVCGESVGNMPVLGALYAYTFTHLQLCAPEKRSLVAKLERRKTQLIRMGDACLSSLETMKDALVHILQMVWKALASEEPESNKRMNSHKSRSIFAILA</sequence>
<dbReference type="HOGENOM" id="CLU_1482950_0_0_1"/>
<evidence type="ECO:0000256" key="1">
    <source>
        <dbReference type="SAM" id="MobiDB-lite"/>
    </source>
</evidence>
<evidence type="ECO:0000313" key="3">
    <source>
        <dbReference type="Proteomes" id="UP000054485"/>
    </source>
</evidence>
<keyword evidence="3" id="KW-1185">Reference proteome</keyword>
<reference evidence="2 3" key="1">
    <citation type="submission" date="2014-04" db="EMBL/GenBank/DDBJ databases">
        <authorList>
            <consortium name="DOE Joint Genome Institute"/>
            <person name="Kuo A."/>
            <person name="Ruytinx J."/>
            <person name="Rineau F."/>
            <person name="Colpaert J."/>
            <person name="Kohler A."/>
            <person name="Nagy L.G."/>
            <person name="Floudas D."/>
            <person name="Copeland A."/>
            <person name="Barry K.W."/>
            <person name="Cichocki N."/>
            <person name="Veneault-Fourrey C."/>
            <person name="LaButti K."/>
            <person name="Lindquist E.A."/>
            <person name="Lipzen A."/>
            <person name="Lundell T."/>
            <person name="Morin E."/>
            <person name="Murat C."/>
            <person name="Sun H."/>
            <person name="Tunlid A."/>
            <person name="Henrissat B."/>
            <person name="Grigoriev I.V."/>
            <person name="Hibbett D.S."/>
            <person name="Martin F."/>
            <person name="Nordberg H.P."/>
            <person name="Cantor M.N."/>
            <person name="Hua S.X."/>
        </authorList>
    </citation>
    <scope>NUCLEOTIDE SEQUENCE [LARGE SCALE GENOMIC DNA]</scope>
    <source>
        <strain evidence="2 3">UH-Slu-Lm8-n1</strain>
    </source>
</reference>
<reference evidence="3" key="2">
    <citation type="submission" date="2015-01" db="EMBL/GenBank/DDBJ databases">
        <title>Evolutionary Origins and Diversification of the Mycorrhizal Mutualists.</title>
        <authorList>
            <consortium name="DOE Joint Genome Institute"/>
            <consortium name="Mycorrhizal Genomics Consortium"/>
            <person name="Kohler A."/>
            <person name="Kuo A."/>
            <person name="Nagy L.G."/>
            <person name="Floudas D."/>
            <person name="Copeland A."/>
            <person name="Barry K.W."/>
            <person name="Cichocki N."/>
            <person name="Veneault-Fourrey C."/>
            <person name="LaButti K."/>
            <person name="Lindquist E.A."/>
            <person name="Lipzen A."/>
            <person name="Lundell T."/>
            <person name="Morin E."/>
            <person name="Murat C."/>
            <person name="Riley R."/>
            <person name="Ohm R."/>
            <person name="Sun H."/>
            <person name="Tunlid A."/>
            <person name="Henrissat B."/>
            <person name="Grigoriev I.V."/>
            <person name="Hibbett D.S."/>
            <person name="Martin F."/>
        </authorList>
    </citation>
    <scope>NUCLEOTIDE SEQUENCE [LARGE SCALE GENOMIC DNA]</scope>
    <source>
        <strain evidence="3">UH-Slu-Lm8-n1</strain>
    </source>
</reference>
<dbReference type="EMBL" id="KN835201">
    <property type="protein sequence ID" value="KIK43937.1"/>
    <property type="molecule type" value="Genomic_DNA"/>
</dbReference>
<gene>
    <name evidence="2" type="ORF">CY34DRAFT_803272</name>
</gene>
<proteinExistence type="predicted"/>
<dbReference type="InParanoid" id="A0A0D0BCD3"/>
<protein>
    <submittedName>
        <fullName evidence="2">Uncharacterized protein</fullName>
    </submittedName>
</protein>
<name>A0A0D0BCD3_9AGAM</name>
<organism evidence="2 3">
    <name type="scientific">Suillus luteus UH-Slu-Lm8-n1</name>
    <dbReference type="NCBI Taxonomy" id="930992"/>
    <lineage>
        <taxon>Eukaryota</taxon>
        <taxon>Fungi</taxon>
        <taxon>Dikarya</taxon>
        <taxon>Basidiomycota</taxon>
        <taxon>Agaricomycotina</taxon>
        <taxon>Agaricomycetes</taxon>
        <taxon>Agaricomycetidae</taxon>
        <taxon>Boletales</taxon>
        <taxon>Suillineae</taxon>
        <taxon>Suillaceae</taxon>
        <taxon>Suillus</taxon>
    </lineage>
</organism>